<dbReference type="RefSeq" id="WP_125714967.1">
    <property type="nucleotide sequence ID" value="NZ_JBHTOP010000004.1"/>
</dbReference>
<keyword evidence="5" id="KW-0777">Teichoic acid biosynthesis</keyword>
<dbReference type="EMBL" id="JBHTOP010000004">
    <property type="protein sequence ID" value="MFD1671071.1"/>
    <property type="molecule type" value="Genomic_DNA"/>
</dbReference>
<evidence type="ECO:0000256" key="1">
    <source>
        <dbReference type="ARBA" id="ARBA00004202"/>
    </source>
</evidence>
<dbReference type="Pfam" id="PF04464">
    <property type="entry name" value="Glyphos_transf"/>
    <property type="match status" value="1"/>
</dbReference>
<evidence type="ECO:0000313" key="7">
    <source>
        <dbReference type="EMBL" id="MFD1671071.1"/>
    </source>
</evidence>
<dbReference type="InterPro" id="IPR043149">
    <property type="entry name" value="TagF_N"/>
</dbReference>
<evidence type="ECO:0000256" key="2">
    <source>
        <dbReference type="ARBA" id="ARBA00010488"/>
    </source>
</evidence>
<name>A0ABW4J3W9_9LACO</name>
<comment type="caution">
    <text evidence="7">The sequence shown here is derived from an EMBL/GenBank/DDBJ whole genome shotgun (WGS) entry which is preliminary data.</text>
</comment>
<comment type="similarity">
    <text evidence="2">Belongs to the CDP-glycerol glycerophosphotransferase family.</text>
</comment>
<organism evidence="7 8">
    <name type="scientific">Agrilactobacillus yilanensis</name>
    <dbReference type="NCBI Taxonomy" id="2485997"/>
    <lineage>
        <taxon>Bacteria</taxon>
        <taxon>Bacillati</taxon>
        <taxon>Bacillota</taxon>
        <taxon>Bacilli</taxon>
        <taxon>Lactobacillales</taxon>
        <taxon>Lactobacillaceae</taxon>
        <taxon>Agrilactobacillus</taxon>
    </lineage>
</organism>
<reference evidence="8" key="1">
    <citation type="journal article" date="2019" name="Int. J. Syst. Evol. Microbiol.">
        <title>The Global Catalogue of Microorganisms (GCM) 10K type strain sequencing project: providing services to taxonomists for standard genome sequencing and annotation.</title>
        <authorList>
            <consortium name="The Broad Institute Genomics Platform"/>
            <consortium name="The Broad Institute Genome Sequencing Center for Infectious Disease"/>
            <person name="Wu L."/>
            <person name="Ma J."/>
        </authorList>
    </citation>
    <scope>NUCLEOTIDE SEQUENCE [LARGE SCALE GENOMIC DNA]</scope>
    <source>
        <strain evidence="8">CCM 8896</strain>
    </source>
</reference>
<proteinExistence type="inferred from homology"/>
<sequence>MKKKIAIISFNIFAAGGTTRSNLNLISEFRNHGDTVAVYNFRTFTAVDVLTLKYQNAVIDEQVRFYSFTDLGTALTADYIFITRENFFPLAKYLRYQNPNSVIIGEIHMALPLVQATVQPEDLVYFSSIRVATESIRTAFVQRFNFKNVYVQTVSLAHLQGIVQTPFFESKADAKNQINFLVRTRFENEKDIPFAIQLMDYLVHYLQRQNFQFYIEGYGPGEILYRNLISYYNLKAYVFINQTPPENYCYLYTGRAESFGYSFAEAFDAGHPVIFYRGDDGVIFENFQAFKNCLWLQKDIVTDARRILDFVATANTLTDYQTNLLILKRLGGQYYERFLENMRLQSNASPKVPKKAVAFTAIYDALLTTDATDLWAPYRKIYNRLKAWPLIGGLLKQPKLKQWAILHLTQHLQNKQLVAADLPLTATAIFVESFHGQNFSGDPKYLALAIHQQWPQAEIFVSATNQLVDMTISRYGFVPIRTGTPDYIQKARSCKYVIINGNSLDKIGKRRGQIFIQTWHGLPLKHMVHDLSDPVQRQKEVTAFGPRMQKWDYLLTSSMYNTELLESAFNLTKNKHLTILAAGTPKNDYLLKYKNDLNEKKRLYLKYFNRPYDATKKIILYCPTWRQNNWGEKTTPNLKQLIHQLPPNYELIVKLHPLESSQRKHYKALDPRIYCFYNEWVDIQELYLLADILISDYSSAIFDYALLDKKIIITQDDQSKYEQAIGWYFDIKQQCGLTTTTNTVPALVTEILKKTPMTYDALIQRKLLTNETATASHKILQTIFAKDYMRTGDNLRKVR</sequence>
<dbReference type="PANTHER" id="PTHR37316:SF3">
    <property type="entry name" value="TEICHOIC ACID GLYCEROL-PHOSPHATE TRANSFERASE"/>
    <property type="match status" value="1"/>
</dbReference>
<gene>
    <name evidence="7" type="ORF">ACFQ5M_03050</name>
</gene>
<keyword evidence="3" id="KW-1003">Cell membrane</keyword>
<dbReference type="Gene3D" id="3.40.50.12580">
    <property type="match status" value="1"/>
</dbReference>
<dbReference type="Gene3D" id="3.40.50.2000">
    <property type="entry name" value="Glycogen Phosphorylase B"/>
    <property type="match status" value="1"/>
</dbReference>
<protein>
    <submittedName>
        <fullName evidence="7">CDP-glycerol glycerophosphotransferase family protein</fullName>
    </submittedName>
</protein>
<comment type="subcellular location">
    <subcellularLocation>
        <location evidence="1">Cell membrane</location>
        <topology evidence="1">Peripheral membrane protein</topology>
    </subcellularLocation>
</comment>
<evidence type="ECO:0000256" key="5">
    <source>
        <dbReference type="ARBA" id="ARBA00022944"/>
    </source>
</evidence>
<dbReference type="InterPro" id="IPR043148">
    <property type="entry name" value="TagF_C"/>
</dbReference>
<dbReference type="Gene3D" id="3.40.50.11820">
    <property type="match status" value="1"/>
</dbReference>
<dbReference type="PANTHER" id="PTHR37316">
    <property type="entry name" value="TEICHOIC ACID GLYCEROL-PHOSPHATE PRIMASE"/>
    <property type="match status" value="1"/>
</dbReference>
<keyword evidence="4" id="KW-0808">Transferase</keyword>
<dbReference type="InterPro" id="IPR051612">
    <property type="entry name" value="Teichoic_Acid_Biosynth"/>
</dbReference>
<evidence type="ECO:0000256" key="4">
    <source>
        <dbReference type="ARBA" id="ARBA00022679"/>
    </source>
</evidence>
<evidence type="ECO:0000256" key="3">
    <source>
        <dbReference type="ARBA" id="ARBA00022475"/>
    </source>
</evidence>
<dbReference type="SUPFAM" id="SSF53756">
    <property type="entry name" value="UDP-Glycosyltransferase/glycogen phosphorylase"/>
    <property type="match status" value="2"/>
</dbReference>
<accession>A0ABW4J3W9</accession>
<evidence type="ECO:0000256" key="6">
    <source>
        <dbReference type="ARBA" id="ARBA00023136"/>
    </source>
</evidence>
<dbReference type="Proteomes" id="UP001597267">
    <property type="component" value="Unassembled WGS sequence"/>
</dbReference>
<keyword evidence="8" id="KW-1185">Reference proteome</keyword>
<dbReference type="InterPro" id="IPR007554">
    <property type="entry name" value="Glycerophosphate_synth"/>
</dbReference>
<evidence type="ECO:0000313" key="8">
    <source>
        <dbReference type="Proteomes" id="UP001597267"/>
    </source>
</evidence>
<keyword evidence="6" id="KW-0472">Membrane</keyword>